<evidence type="ECO:0000313" key="2">
    <source>
        <dbReference type="EMBL" id="KAK1668628.1"/>
    </source>
</evidence>
<dbReference type="Proteomes" id="UP001231189">
    <property type="component" value="Unassembled WGS sequence"/>
</dbReference>
<comment type="caution">
    <text evidence="2">The sequence shown here is derived from an EMBL/GenBank/DDBJ whole genome shotgun (WGS) entry which is preliminary data.</text>
</comment>
<evidence type="ECO:0000313" key="3">
    <source>
        <dbReference type="Proteomes" id="UP001231189"/>
    </source>
</evidence>
<accession>A0AAD8T424</accession>
<organism evidence="2 3">
    <name type="scientific">Lolium multiflorum</name>
    <name type="common">Italian ryegrass</name>
    <name type="synonym">Lolium perenne subsp. multiflorum</name>
    <dbReference type="NCBI Taxonomy" id="4521"/>
    <lineage>
        <taxon>Eukaryota</taxon>
        <taxon>Viridiplantae</taxon>
        <taxon>Streptophyta</taxon>
        <taxon>Embryophyta</taxon>
        <taxon>Tracheophyta</taxon>
        <taxon>Spermatophyta</taxon>
        <taxon>Magnoliopsida</taxon>
        <taxon>Liliopsida</taxon>
        <taxon>Poales</taxon>
        <taxon>Poaceae</taxon>
        <taxon>BOP clade</taxon>
        <taxon>Pooideae</taxon>
        <taxon>Poodae</taxon>
        <taxon>Poeae</taxon>
        <taxon>Poeae Chloroplast Group 2 (Poeae type)</taxon>
        <taxon>Loliodinae</taxon>
        <taxon>Loliinae</taxon>
        <taxon>Lolium</taxon>
    </lineage>
</organism>
<feature type="compositionally biased region" description="Polar residues" evidence="1">
    <location>
        <begin position="94"/>
        <end position="108"/>
    </location>
</feature>
<protein>
    <submittedName>
        <fullName evidence="2">Uncharacterized protein</fullName>
    </submittedName>
</protein>
<sequence>MLAAATAREARPCMASPVVGVAEERAGLGVADAAEDVGFLVIVVAVKDKVGPGVDVSAKVVATAGASRANSPRSATTGCSTRLSAGRSHLAETSHPSSWSRCGVDATS</sequence>
<gene>
    <name evidence="2" type="ORF">QYE76_056787</name>
</gene>
<proteinExistence type="predicted"/>
<keyword evidence="3" id="KW-1185">Reference proteome</keyword>
<dbReference type="EMBL" id="JAUUTY010000003">
    <property type="protein sequence ID" value="KAK1668628.1"/>
    <property type="molecule type" value="Genomic_DNA"/>
</dbReference>
<evidence type="ECO:0000256" key="1">
    <source>
        <dbReference type="SAM" id="MobiDB-lite"/>
    </source>
</evidence>
<name>A0AAD8T424_LOLMU</name>
<dbReference type="AlphaFoldDB" id="A0AAD8T424"/>
<reference evidence="2" key="1">
    <citation type="submission" date="2023-07" db="EMBL/GenBank/DDBJ databases">
        <title>A chromosome-level genome assembly of Lolium multiflorum.</title>
        <authorList>
            <person name="Chen Y."/>
            <person name="Copetti D."/>
            <person name="Kolliker R."/>
            <person name="Studer B."/>
        </authorList>
    </citation>
    <scope>NUCLEOTIDE SEQUENCE</scope>
    <source>
        <strain evidence="2">02402/16</strain>
        <tissue evidence="2">Leaf</tissue>
    </source>
</reference>
<feature type="compositionally biased region" description="Polar residues" evidence="1">
    <location>
        <begin position="68"/>
        <end position="83"/>
    </location>
</feature>
<feature type="region of interest" description="Disordered" evidence="1">
    <location>
        <begin position="65"/>
        <end position="108"/>
    </location>
</feature>